<dbReference type="VEuPathDB" id="FungiDB:VP01_3176g1"/>
<dbReference type="VEuPathDB" id="FungiDB:VP01_3177g1"/>
<dbReference type="STRING" id="27349.A0A0L6UZH0"/>
<accession>A0A0L6UZH0</accession>
<dbReference type="OrthoDB" id="4327079at2759"/>
<dbReference type="AlphaFoldDB" id="A0A0L6UZH0"/>
<dbReference type="Proteomes" id="UP000037035">
    <property type="component" value="Unassembled WGS sequence"/>
</dbReference>
<dbReference type="InterPro" id="IPR002489">
    <property type="entry name" value="Glu_synth_asu_C"/>
</dbReference>
<reference evidence="4 5" key="1">
    <citation type="submission" date="2015-08" db="EMBL/GenBank/DDBJ databases">
        <title>Next Generation Sequencing and Analysis of the Genome of Puccinia sorghi L Schw, the Causal Agent of Maize Common Rust.</title>
        <authorList>
            <person name="Rochi L."/>
            <person name="Burguener G."/>
            <person name="Darino M."/>
            <person name="Turjanski A."/>
            <person name="Kreff E."/>
            <person name="Dieguez M.J."/>
            <person name="Sacco F."/>
        </authorList>
    </citation>
    <scope>NUCLEOTIDE SEQUENCE [LARGE SCALE GENOMIC DNA]</scope>
    <source>
        <strain evidence="4 5">RO10H11247</strain>
    </source>
</reference>
<proteinExistence type="predicted"/>
<sequence>MTCGRVIVLGLTGRNLAAGMSGGMAYVLDMARDFKSKVNQEIVELVTVNNPHKIAGLRKIRFMHLDYKSVLEAGSKAAIQSDPHKRNERLEVQLPGPPEFSTSTKCPIGSLEFGNHSRPVSTISVSATTSFSSTLTPPPGLLAVHVHDYRVGQLAPEGTKKHDRKLEEAFLPSVASLASSLLKKYYYYSGDLGMGVDLDQLIFPLERLSSLGPARPTIKARNRSGIVPPSKTRPGSPPSAQQFLLGFALQLSAW</sequence>
<gene>
    <name evidence="4" type="ORF">VP01_3176g1</name>
    <name evidence="3" type="ORF">VP01_3177g1</name>
</gene>
<evidence type="ECO:0000313" key="4">
    <source>
        <dbReference type="EMBL" id="KNZ53647.1"/>
    </source>
</evidence>
<keyword evidence="5" id="KW-1185">Reference proteome</keyword>
<comment type="caution">
    <text evidence="4">The sequence shown here is derived from an EMBL/GenBank/DDBJ whole genome shotgun (WGS) entry which is preliminary data.</text>
</comment>
<feature type="region of interest" description="Disordered" evidence="1">
    <location>
        <begin position="214"/>
        <end position="239"/>
    </location>
</feature>
<dbReference type="EMBL" id="LAVV01008142">
    <property type="protein sequence ID" value="KNZ53647.1"/>
    <property type="molecule type" value="Genomic_DNA"/>
</dbReference>
<evidence type="ECO:0000313" key="3">
    <source>
        <dbReference type="EMBL" id="KNZ53645.1"/>
    </source>
</evidence>
<name>A0A0L6UZH0_9BASI</name>
<evidence type="ECO:0000313" key="5">
    <source>
        <dbReference type="Proteomes" id="UP000037035"/>
    </source>
</evidence>
<evidence type="ECO:0000259" key="2">
    <source>
        <dbReference type="Pfam" id="PF01493"/>
    </source>
</evidence>
<dbReference type="InterPro" id="IPR051394">
    <property type="entry name" value="Glutamate_Synthase"/>
</dbReference>
<dbReference type="PANTHER" id="PTHR43100">
    <property type="entry name" value="GLUTAMATE SYNTHASE [NADPH] SMALL CHAIN"/>
    <property type="match status" value="1"/>
</dbReference>
<dbReference type="SUPFAM" id="SSF69336">
    <property type="entry name" value="Alpha subunit of glutamate synthase, C-terminal domain"/>
    <property type="match status" value="1"/>
</dbReference>
<dbReference type="GO" id="GO:0016491">
    <property type="term" value="F:oxidoreductase activity"/>
    <property type="evidence" value="ECO:0007669"/>
    <property type="project" value="InterPro"/>
</dbReference>
<dbReference type="InterPro" id="IPR036485">
    <property type="entry name" value="Glu_synth_asu_C_sf"/>
</dbReference>
<feature type="domain" description="Glutamate synthase alpha subunit C-terminal" evidence="2">
    <location>
        <begin position="1"/>
        <end position="53"/>
    </location>
</feature>
<dbReference type="EMBL" id="LAVV01008143">
    <property type="protein sequence ID" value="KNZ53645.1"/>
    <property type="molecule type" value="Genomic_DNA"/>
</dbReference>
<dbReference type="Pfam" id="PF01493">
    <property type="entry name" value="GXGXG"/>
    <property type="match status" value="1"/>
</dbReference>
<dbReference type="Gene3D" id="2.160.20.60">
    <property type="entry name" value="Glutamate synthase, alpha subunit, C-terminal domain"/>
    <property type="match status" value="1"/>
</dbReference>
<evidence type="ECO:0000256" key="1">
    <source>
        <dbReference type="SAM" id="MobiDB-lite"/>
    </source>
</evidence>
<dbReference type="PANTHER" id="PTHR43100:SF1">
    <property type="entry name" value="GLUTAMATE SYNTHASE [NADPH] SMALL CHAIN"/>
    <property type="match status" value="1"/>
</dbReference>
<organism evidence="4 5">
    <name type="scientific">Puccinia sorghi</name>
    <dbReference type="NCBI Taxonomy" id="27349"/>
    <lineage>
        <taxon>Eukaryota</taxon>
        <taxon>Fungi</taxon>
        <taxon>Dikarya</taxon>
        <taxon>Basidiomycota</taxon>
        <taxon>Pucciniomycotina</taxon>
        <taxon>Pucciniomycetes</taxon>
        <taxon>Pucciniales</taxon>
        <taxon>Pucciniaceae</taxon>
        <taxon>Puccinia</taxon>
    </lineage>
</organism>
<protein>
    <submittedName>
        <fullName evidence="4">Glutamate synthase</fullName>
    </submittedName>
</protein>